<evidence type="ECO:0000313" key="11">
    <source>
        <dbReference type="Proteomes" id="UP000085678"/>
    </source>
</evidence>
<comment type="similarity">
    <text evidence="8">Belongs to the nanos family.</text>
</comment>
<name>A0A1S3IKX6_LINAN</name>
<dbReference type="GO" id="GO:0003723">
    <property type="term" value="F:RNA binding"/>
    <property type="evidence" value="ECO:0007669"/>
    <property type="project" value="UniProtKB-UniRule"/>
</dbReference>
<dbReference type="RefSeq" id="XP_013398541.1">
    <property type="nucleotide sequence ID" value="XM_013543087.2"/>
</dbReference>
<evidence type="ECO:0000256" key="5">
    <source>
        <dbReference type="ARBA" id="ARBA00022833"/>
    </source>
</evidence>
<keyword evidence="4 8" id="KW-0863">Zinc-finger</keyword>
<dbReference type="GO" id="GO:0008270">
    <property type="term" value="F:zinc ion binding"/>
    <property type="evidence" value="ECO:0007669"/>
    <property type="project" value="UniProtKB-KW"/>
</dbReference>
<dbReference type="AlphaFoldDB" id="A0A1S3IKX6"/>
<keyword evidence="5" id="KW-0862">Zinc</keyword>
<dbReference type="STRING" id="7574.A0A1S3IKX6"/>
<organism evidence="11 12">
    <name type="scientific">Lingula anatina</name>
    <name type="common">Brachiopod</name>
    <name type="synonym">Lingula unguis</name>
    <dbReference type="NCBI Taxonomy" id="7574"/>
    <lineage>
        <taxon>Eukaryota</taxon>
        <taxon>Metazoa</taxon>
        <taxon>Spiralia</taxon>
        <taxon>Lophotrochozoa</taxon>
        <taxon>Brachiopoda</taxon>
        <taxon>Linguliformea</taxon>
        <taxon>Lingulata</taxon>
        <taxon>Lingulida</taxon>
        <taxon>Linguloidea</taxon>
        <taxon>Lingulidae</taxon>
        <taxon>Lingula</taxon>
    </lineage>
</organism>
<dbReference type="Pfam" id="PF05741">
    <property type="entry name" value="zf-nanos"/>
    <property type="match status" value="1"/>
</dbReference>
<evidence type="ECO:0000256" key="1">
    <source>
        <dbReference type="ARBA" id="ARBA00004496"/>
    </source>
</evidence>
<dbReference type="GO" id="GO:0006417">
    <property type="term" value="P:regulation of translation"/>
    <property type="evidence" value="ECO:0007669"/>
    <property type="project" value="UniProtKB-UniRule"/>
</dbReference>
<accession>A0A1S3IKX6</accession>
<reference evidence="12" key="1">
    <citation type="submission" date="2025-08" db="UniProtKB">
        <authorList>
            <consortium name="RefSeq"/>
        </authorList>
    </citation>
    <scope>IDENTIFICATION</scope>
    <source>
        <tissue evidence="12">Gonads</tissue>
    </source>
</reference>
<dbReference type="InParanoid" id="A0A1S3IKX6"/>
<dbReference type="InterPro" id="IPR038129">
    <property type="entry name" value="Nanos_sf"/>
</dbReference>
<evidence type="ECO:0000256" key="9">
    <source>
        <dbReference type="SAM" id="MobiDB-lite"/>
    </source>
</evidence>
<dbReference type="InterPro" id="IPR024161">
    <property type="entry name" value="Znf_nanos-typ"/>
</dbReference>
<feature type="domain" description="Nanos-type" evidence="10">
    <location>
        <begin position="115"/>
        <end position="169"/>
    </location>
</feature>
<evidence type="ECO:0000256" key="2">
    <source>
        <dbReference type="ARBA" id="ARBA00022490"/>
    </source>
</evidence>
<dbReference type="KEGG" id="lak:106165017"/>
<evidence type="ECO:0000256" key="6">
    <source>
        <dbReference type="ARBA" id="ARBA00022845"/>
    </source>
</evidence>
<comment type="subcellular location">
    <subcellularLocation>
        <location evidence="1">Cytoplasm</location>
    </subcellularLocation>
</comment>
<evidence type="ECO:0000256" key="7">
    <source>
        <dbReference type="ARBA" id="ARBA00022884"/>
    </source>
</evidence>
<protein>
    <submittedName>
        <fullName evidence="12">Nanos homolog 2</fullName>
    </submittedName>
</protein>
<dbReference type="Gene3D" id="4.10.60.30">
    <property type="entry name" value="Nanos, RNA-binding domain"/>
    <property type="match status" value="1"/>
</dbReference>
<keyword evidence="7 8" id="KW-0694">RNA-binding</keyword>
<keyword evidence="6 8" id="KW-0810">Translation regulation</keyword>
<dbReference type="InterPro" id="IPR008705">
    <property type="entry name" value="Nanos/Xcar2"/>
</dbReference>
<dbReference type="PANTHER" id="PTHR12887">
    <property type="entry name" value="NANOS PROTEIN"/>
    <property type="match status" value="1"/>
</dbReference>
<dbReference type="GO" id="GO:0005737">
    <property type="term" value="C:cytoplasm"/>
    <property type="evidence" value="ECO:0007669"/>
    <property type="project" value="UniProtKB-SubCell"/>
</dbReference>
<evidence type="ECO:0000256" key="3">
    <source>
        <dbReference type="ARBA" id="ARBA00022723"/>
    </source>
</evidence>
<dbReference type="PROSITE" id="PS51522">
    <property type="entry name" value="ZF_NANOS"/>
    <property type="match status" value="1"/>
</dbReference>
<feature type="compositionally biased region" description="Low complexity" evidence="9">
    <location>
        <begin position="94"/>
        <end position="104"/>
    </location>
</feature>
<gene>
    <name evidence="12" type="primary">LOC106165017</name>
</gene>
<keyword evidence="2" id="KW-0963">Cytoplasm</keyword>
<evidence type="ECO:0000313" key="12">
    <source>
        <dbReference type="RefSeq" id="XP_013398541.1"/>
    </source>
</evidence>
<proteinExistence type="inferred from homology"/>
<dbReference type="Proteomes" id="UP000085678">
    <property type="component" value="Unplaced"/>
</dbReference>
<feature type="region of interest" description="Disordered" evidence="9">
    <location>
        <begin position="85"/>
        <end position="109"/>
    </location>
</feature>
<keyword evidence="3" id="KW-0479">Metal-binding</keyword>
<dbReference type="GeneID" id="106165017"/>
<evidence type="ECO:0000256" key="4">
    <source>
        <dbReference type="ARBA" id="ARBA00022771"/>
    </source>
</evidence>
<sequence>MAAFYPPCSGLSEELTRLFSLPPPSRASVCLKQADEQSLVDVRVPRVDKEFDIDPFDDWERNGRSSDIDEFDRLLWALRENCSANSGNQRRRTSSSGSSHSGGRADQNQGMGRSVCVFCRNNNEPKSWFTSHRLKDDQGHVVCPVLSAYTCPYCGATGSKAHTKKYCPKRTPNTLQEIGKATALC</sequence>
<evidence type="ECO:0000259" key="10">
    <source>
        <dbReference type="PROSITE" id="PS51522"/>
    </source>
</evidence>
<dbReference type="OrthoDB" id="10010129at2759"/>
<evidence type="ECO:0000256" key="8">
    <source>
        <dbReference type="PROSITE-ProRule" id="PRU00855"/>
    </source>
</evidence>
<keyword evidence="11" id="KW-1185">Reference proteome</keyword>